<dbReference type="Gene3D" id="3.80.10.10">
    <property type="entry name" value="Ribonuclease Inhibitor"/>
    <property type="match status" value="1"/>
</dbReference>
<organism evidence="9">
    <name type="scientific">Anisakis simplex</name>
    <name type="common">Herring worm</name>
    <dbReference type="NCBI Taxonomy" id="6269"/>
    <lineage>
        <taxon>Eukaryota</taxon>
        <taxon>Metazoa</taxon>
        <taxon>Ecdysozoa</taxon>
        <taxon>Nematoda</taxon>
        <taxon>Chromadorea</taxon>
        <taxon>Rhabditida</taxon>
        <taxon>Spirurina</taxon>
        <taxon>Ascaridomorpha</taxon>
        <taxon>Ascaridoidea</taxon>
        <taxon>Anisakidae</taxon>
        <taxon>Anisakis</taxon>
        <taxon>Anisakis simplex complex</taxon>
    </lineage>
</organism>
<evidence type="ECO:0000259" key="6">
    <source>
        <dbReference type="PROSITE" id="PS50835"/>
    </source>
</evidence>
<keyword evidence="8" id="KW-1185">Reference proteome</keyword>
<evidence type="ECO:0000256" key="5">
    <source>
        <dbReference type="SAM" id="SignalP"/>
    </source>
</evidence>
<dbReference type="Gene3D" id="2.60.40.10">
    <property type="entry name" value="Immunoglobulins"/>
    <property type="match status" value="1"/>
</dbReference>
<keyword evidence="4" id="KW-1133">Transmembrane helix</keyword>
<evidence type="ECO:0000256" key="3">
    <source>
        <dbReference type="SAM" id="MobiDB-lite"/>
    </source>
</evidence>
<dbReference type="PANTHER" id="PTHR24373:SF370">
    <property type="entry name" value="FISH-LIPS, ISOFORM E"/>
    <property type="match status" value="1"/>
</dbReference>
<feature type="compositionally biased region" description="Basic residues" evidence="3">
    <location>
        <begin position="770"/>
        <end position="783"/>
    </location>
</feature>
<dbReference type="InterPro" id="IPR007110">
    <property type="entry name" value="Ig-like_dom"/>
</dbReference>
<dbReference type="SUPFAM" id="SSF48726">
    <property type="entry name" value="Immunoglobulin"/>
    <property type="match status" value="1"/>
</dbReference>
<evidence type="ECO:0000313" key="8">
    <source>
        <dbReference type="Proteomes" id="UP000267096"/>
    </source>
</evidence>
<keyword evidence="1 5" id="KW-0732">Signal</keyword>
<evidence type="ECO:0000256" key="1">
    <source>
        <dbReference type="ARBA" id="ARBA00022729"/>
    </source>
</evidence>
<keyword evidence="4" id="KW-0812">Transmembrane</keyword>
<feature type="region of interest" description="Disordered" evidence="3">
    <location>
        <begin position="768"/>
        <end position="896"/>
    </location>
</feature>
<dbReference type="Proteomes" id="UP000267096">
    <property type="component" value="Unassembled WGS sequence"/>
</dbReference>
<evidence type="ECO:0000313" key="9">
    <source>
        <dbReference type="WBParaSite" id="ASIM_0000027901-mRNA-1"/>
    </source>
</evidence>
<protein>
    <submittedName>
        <fullName evidence="9">Ig-like domain-containing protein</fullName>
    </submittedName>
</protein>
<dbReference type="InterPro" id="IPR032675">
    <property type="entry name" value="LRR_dom_sf"/>
</dbReference>
<proteinExistence type="predicted"/>
<dbReference type="PANTHER" id="PTHR24373">
    <property type="entry name" value="SLIT RELATED LEUCINE-RICH REPEAT NEURONAL PROTEIN"/>
    <property type="match status" value="1"/>
</dbReference>
<reference evidence="9" key="1">
    <citation type="submission" date="2017-02" db="UniProtKB">
        <authorList>
            <consortium name="WormBaseParasite"/>
        </authorList>
    </citation>
    <scope>IDENTIFICATION</scope>
</reference>
<evidence type="ECO:0000313" key="7">
    <source>
        <dbReference type="EMBL" id="VDK17459.1"/>
    </source>
</evidence>
<dbReference type="InterPro" id="IPR013098">
    <property type="entry name" value="Ig_I-set"/>
</dbReference>
<dbReference type="AlphaFoldDB" id="A0A0M3IYF7"/>
<feature type="chain" id="PRO_5043120672" evidence="5">
    <location>
        <begin position="23"/>
        <end position="896"/>
    </location>
</feature>
<evidence type="ECO:0000256" key="2">
    <source>
        <dbReference type="ARBA" id="ARBA00023157"/>
    </source>
</evidence>
<dbReference type="EMBL" id="UYRR01000074">
    <property type="protein sequence ID" value="VDK17459.1"/>
    <property type="molecule type" value="Genomic_DNA"/>
</dbReference>
<dbReference type="WBParaSite" id="ASIM_0000027901-mRNA-1">
    <property type="protein sequence ID" value="ASIM_0000027901-mRNA-1"/>
    <property type="gene ID" value="ASIM_0000027901"/>
</dbReference>
<feature type="transmembrane region" description="Helical" evidence="4">
    <location>
        <begin position="511"/>
        <end position="536"/>
    </location>
</feature>
<dbReference type="SUPFAM" id="SSF52058">
    <property type="entry name" value="L domain-like"/>
    <property type="match status" value="1"/>
</dbReference>
<dbReference type="InterPro" id="IPR001611">
    <property type="entry name" value="Leu-rich_rpt"/>
</dbReference>
<dbReference type="InterPro" id="IPR050328">
    <property type="entry name" value="Dev_Immune_Receptor"/>
</dbReference>
<keyword evidence="4" id="KW-0472">Membrane</keyword>
<dbReference type="GO" id="GO:0031012">
    <property type="term" value="C:extracellular matrix"/>
    <property type="evidence" value="ECO:0007669"/>
    <property type="project" value="TreeGrafter"/>
</dbReference>
<gene>
    <name evidence="7" type="ORF">ASIM_LOCUS190</name>
</gene>
<feature type="compositionally biased region" description="Low complexity" evidence="3">
    <location>
        <begin position="874"/>
        <end position="890"/>
    </location>
</feature>
<keyword evidence="2" id="KW-1015">Disulfide bond</keyword>
<feature type="domain" description="Ig-like" evidence="6">
    <location>
        <begin position="384"/>
        <end position="498"/>
    </location>
</feature>
<dbReference type="InterPro" id="IPR013783">
    <property type="entry name" value="Ig-like_fold"/>
</dbReference>
<sequence>MRQCGITSSLICLWICLQLTRCEIDGNVESSNVDDDFLETATGKVAQFALDPCEQYGCTCGNLRIECRNVEPSNLNQSLFDVYPQGKSITFEDCNEEILNLSVFSNAVHLERVSVIRCGVIDVKSEDILFDLKHLELPHNGLNDKSVNILCDLLRYIPSIVSLNLSFNRISTFFLNDTSCFPSSLRHLNLSHNQISSFNIHHSNVAVLDLSGNQLCEIDDPRTWASSLKSLNISSNRSLKKIPNLSMNRLEDLNLDGCGISELIVSRCPRLKNLSVRNTPLEVLDFDLLNVPSLQQMDLSDSHWLSSVIGVLPPSMQSFRLNSSLVSYLPKAFFSRAVNLVELKLMPNEWNCDECLMEWFDPVSALMQKSQLNCADNDSYAVQPDCSIGIAEPLRWVNGSKNIVRTRYGKSAILKCDAYGVPQPKIEWWLVRPELLIGSYDPISKRIAMEWSRNNSYRILKGGNLLISNASRKLVERYRCVALNEMGNASTIVRFRLDYSFWYSLELFDSVFWGSVVASLLLCATSFVLNILWIMCRKTGLWWLRRTERLSRVRSMVEAVEKYRQRQMMSLHETYRTRIEHVRENYHQQVEQLRSSYASQVGRFRHYRAAQMETMGQHLDSIRDNYYQQLLIYLEFFSECNEKIYVPLKMCRLRDYGSKHVDQLWESYERQMNRIRTFSLQQRLKLMRQYKVKQHYVNSLLEKFGSDDPSAVACLKQQSEAAVLGPVEELDEMEGALSRSSSYYSLPEYVLDESGEMHCASNVTDMTHMLNRHRQPSVKKTKNRASDPRKENQNSAYNDSECDDDGEDQQPCTSSGYKGRSRGDRKRSPASLQPLKKPHFPKQQQQQQQQSDSSVTRTGQTPSSESTDLIADLSSSSCTNPPNSNNNKNPIRITQL</sequence>
<dbReference type="InterPro" id="IPR036179">
    <property type="entry name" value="Ig-like_dom_sf"/>
</dbReference>
<dbReference type="Pfam" id="PF07679">
    <property type="entry name" value="I-set"/>
    <property type="match status" value="1"/>
</dbReference>
<dbReference type="PROSITE" id="PS50835">
    <property type="entry name" value="IG_LIKE"/>
    <property type="match status" value="1"/>
</dbReference>
<feature type="signal peptide" evidence="5">
    <location>
        <begin position="1"/>
        <end position="22"/>
    </location>
</feature>
<accession>A0A0M3IYF7</accession>
<name>A0A0M3IYF7_ANISI</name>
<reference evidence="7 8" key="2">
    <citation type="submission" date="2018-11" db="EMBL/GenBank/DDBJ databases">
        <authorList>
            <consortium name="Pathogen Informatics"/>
        </authorList>
    </citation>
    <scope>NUCLEOTIDE SEQUENCE [LARGE SCALE GENOMIC DNA]</scope>
</reference>
<dbReference type="PROSITE" id="PS51450">
    <property type="entry name" value="LRR"/>
    <property type="match status" value="2"/>
</dbReference>
<evidence type="ECO:0000256" key="4">
    <source>
        <dbReference type="SAM" id="Phobius"/>
    </source>
</evidence>
<dbReference type="OrthoDB" id="10061535at2759"/>
<dbReference type="GO" id="GO:0005615">
    <property type="term" value="C:extracellular space"/>
    <property type="evidence" value="ECO:0007669"/>
    <property type="project" value="TreeGrafter"/>
</dbReference>
<feature type="compositionally biased region" description="Polar residues" evidence="3">
    <location>
        <begin position="851"/>
        <end position="867"/>
    </location>
</feature>